<keyword evidence="4 8" id="KW-0406">Ion transport</keyword>
<dbReference type="AlphaFoldDB" id="A0A348HB28"/>
<dbReference type="STRING" id="1123510.GCA_000620025_00122"/>
<dbReference type="GO" id="GO:0046933">
    <property type="term" value="F:proton-transporting ATP synthase activity, rotational mechanism"/>
    <property type="evidence" value="ECO:0007669"/>
    <property type="project" value="UniProtKB-UniRule"/>
</dbReference>
<sequence>MAQSNTPTVARPYARAAFELALAHDALPAWSRMLELLAAVVADERVVELLDDPRIDYAQKAEQIIAICQSELDELGGNFVKVLAEEGRLEALPEIAAQFDAARADHEKQARVELISAFPLTEAQQNKLAEALAKRLNREISITTSVDQSLIGGVIVHAGDTVIDGSVRGRLAQLRSALTA</sequence>
<protein>
    <recommendedName>
        <fullName evidence="8">ATP synthase subunit delta</fullName>
    </recommendedName>
    <alternativeName>
        <fullName evidence="8">ATP synthase F(1) sector subunit delta</fullName>
    </alternativeName>
    <alternativeName>
        <fullName evidence="8">F-type ATPase subunit delta</fullName>
        <shortName evidence="8">F-ATPase subunit delta</shortName>
    </alternativeName>
</protein>
<comment type="similarity">
    <text evidence="8">Belongs to the ATPase delta chain family.</text>
</comment>
<dbReference type="Gene3D" id="1.10.520.20">
    <property type="entry name" value="N-terminal domain of the delta subunit of the F1F0-ATP synthase"/>
    <property type="match status" value="1"/>
</dbReference>
<dbReference type="EMBL" id="AP018933">
    <property type="protein sequence ID" value="BBG28830.1"/>
    <property type="molecule type" value="Genomic_DNA"/>
</dbReference>
<evidence type="ECO:0000256" key="3">
    <source>
        <dbReference type="ARBA" id="ARBA00022781"/>
    </source>
</evidence>
<dbReference type="PRINTS" id="PR00125">
    <property type="entry name" value="ATPASEDELTA"/>
</dbReference>
<dbReference type="InterPro" id="IPR020781">
    <property type="entry name" value="ATPase_OSCP/d_CS"/>
</dbReference>
<keyword evidence="7 8" id="KW-0066">ATP synthesis</keyword>
<evidence type="ECO:0000256" key="4">
    <source>
        <dbReference type="ARBA" id="ARBA00023065"/>
    </source>
</evidence>
<evidence type="ECO:0000313" key="10">
    <source>
        <dbReference type="Proteomes" id="UP000267342"/>
    </source>
</evidence>
<comment type="function">
    <text evidence="8">F(1)F(0) ATP synthase produces ATP from ADP in the presence of a proton or sodium gradient. F-type ATPases consist of two structural domains, F(1) containing the extramembraneous catalytic core and F(0) containing the membrane proton channel, linked together by a central stalk and a peripheral stalk. During catalysis, ATP synthesis in the catalytic domain of F(1) is coupled via a rotary mechanism of the central stalk subunits to proton translocation.</text>
</comment>
<dbReference type="GO" id="GO:0005886">
    <property type="term" value="C:plasma membrane"/>
    <property type="evidence" value="ECO:0007669"/>
    <property type="project" value="UniProtKB-SubCell"/>
</dbReference>
<keyword evidence="3 8" id="KW-0375">Hydrogen ion transport</keyword>
<name>A0A348HB28_9GAMM</name>
<keyword evidence="6 8" id="KW-0139">CF(1)</keyword>
<comment type="subcellular location">
    <subcellularLocation>
        <location evidence="8">Cell membrane</location>
        <topology evidence="8">Peripheral membrane protein</topology>
    </subcellularLocation>
    <subcellularLocation>
        <location evidence="1">Membrane</location>
    </subcellularLocation>
</comment>
<reference evidence="9 10" key="1">
    <citation type="submission" date="2018-09" db="EMBL/GenBank/DDBJ databases">
        <title>Zymobacter palmae IAM14233 (=T109) whole genome analysis.</title>
        <authorList>
            <person name="Yanase H."/>
        </authorList>
    </citation>
    <scope>NUCLEOTIDE SEQUENCE [LARGE SCALE GENOMIC DNA]</scope>
    <source>
        <strain evidence="9 10">IAM14233</strain>
    </source>
</reference>
<organism evidence="9 10">
    <name type="scientific">Zymobacter palmae</name>
    <dbReference type="NCBI Taxonomy" id="33074"/>
    <lineage>
        <taxon>Bacteria</taxon>
        <taxon>Pseudomonadati</taxon>
        <taxon>Pseudomonadota</taxon>
        <taxon>Gammaproteobacteria</taxon>
        <taxon>Oceanospirillales</taxon>
        <taxon>Halomonadaceae</taxon>
        <taxon>Zymobacter group</taxon>
        <taxon>Zymobacter</taxon>
    </lineage>
</organism>
<evidence type="ECO:0000256" key="8">
    <source>
        <dbReference type="HAMAP-Rule" id="MF_01416"/>
    </source>
</evidence>
<dbReference type="Pfam" id="PF00213">
    <property type="entry name" value="OSCP"/>
    <property type="match status" value="1"/>
</dbReference>
<keyword evidence="5 8" id="KW-0472">Membrane</keyword>
<accession>A0A348HB28</accession>
<evidence type="ECO:0000313" key="9">
    <source>
        <dbReference type="EMBL" id="BBG28830.1"/>
    </source>
</evidence>
<evidence type="ECO:0000256" key="7">
    <source>
        <dbReference type="ARBA" id="ARBA00023310"/>
    </source>
</evidence>
<dbReference type="HAMAP" id="MF_01416">
    <property type="entry name" value="ATP_synth_delta_bact"/>
    <property type="match status" value="1"/>
</dbReference>
<dbReference type="OrthoDB" id="9816221at2"/>
<gene>
    <name evidence="8" type="primary">atpH</name>
    <name evidence="9" type="ORF">ZBT109_0030</name>
</gene>
<dbReference type="NCBIfam" id="TIGR01145">
    <property type="entry name" value="ATP_synt_delta"/>
    <property type="match status" value="1"/>
</dbReference>
<comment type="function">
    <text evidence="8">This protein is part of the stalk that links CF(0) to CF(1). It either transmits conformational changes from CF(0) to CF(1) or is implicated in proton conduction.</text>
</comment>
<dbReference type="PANTHER" id="PTHR11910">
    <property type="entry name" value="ATP SYNTHASE DELTA CHAIN"/>
    <property type="match status" value="1"/>
</dbReference>
<dbReference type="Proteomes" id="UP000267342">
    <property type="component" value="Chromosome"/>
</dbReference>
<dbReference type="PROSITE" id="PS00389">
    <property type="entry name" value="ATPASE_DELTA"/>
    <property type="match status" value="1"/>
</dbReference>
<proteinExistence type="inferred from homology"/>
<evidence type="ECO:0000256" key="5">
    <source>
        <dbReference type="ARBA" id="ARBA00023136"/>
    </source>
</evidence>
<dbReference type="NCBIfam" id="NF004402">
    <property type="entry name" value="PRK05758.2-2"/>
    <property type="match status" value="1"/>
</dbReference>
<evidence type="ECO:0000256" key="1">
    <source>
        <dbReference type="ARBA" id="ARBA00004370"/>
    </source>
</evidence>
<evidence type="ECO:0000256" key="2">
    <source>
        <dbReference type="ARBA" id="ARBA00022448"/>
    </source>
</evidence>
<keyword evidence="10" id="KW-1185">Reference proteome</keyword>
<dbReference type="KEGG" id="zpl:ZBT109_0030"/>
<dbReference type="InterPro" id="IPR026015">
    <property type="entry name" value="ATP_synth_OSCP/delta_N_sf"/>
</dbReference>
<dbReference type="RefSeq" id="WP_027704376.1">
    <property type="nucleotide sequence ID" value="NZ_AP018933.1"/>
</dbReference>
<keyword evidence="2 8" id="KW-0813">Transport</keyword>
<keyword evidence="8" id="KW-1003">Cell membrane</keyword>
<dbReference type="InterPro" id="IPR000711">
    <property type="entry name" value="ATPase_OSCP/dsu"/>
</dbReference>
<dbReference type="SUPFAM" id="SSF47928">
    <property type="entry name" value="N-terminal domain of the delta subunit of the F1F0-ATP synthase"/>
    <property type="match status" value="1"/>
</dbReference>
<evidence type="ECO:0000256" key="6">
    <source>
        <dbReference type="ARBA" id="ARBA00023196"/>
    </source>
</evidence>
<dbReference type="GO" id="GO:0045259">
    <property type="term" value="C:proton-transporting ATP synthase complex"/>
    <property type="evidence" value="ECO:0007669"/>
    <property type="project" value="UniProtKB-KW"/>
</dbReference>